<dbReference type="PANTHER" id="PTHR10924">
    <property type="entry name" value="MAJOR FACILITATOR SUPERFAMILY PROTEIN-RELATED"/>
    <property type="match status" value="1"/>
</dbReference>
<evidence type="ECO:0000313" key="9">
    <source>
        <dbReference type="EMBL" id="RWS06860.1"/>
    </source>
</evidence>
<dbReference type="GO" id="GO:0020037">
    <property type="term" value="F:heme binding"/>
    <property type="evidence" value="ECO:0007669"/>
    <property type="project" value="TreeGrafter"/>
</dbReference>
<evidence type="ECO:0000313" key="10">
    <source>
        <dbReference type="Proteomes" id="UP000285301"/>
    </source>
</evidence>
<dbReference type="Pfam" id="PF07690">
    <property type="entry name" value="MFS_1"/>
    <property type="match status" value="1"/>
</dbReference>
<dbReference type="Gene3D" id="1.20.1250.20">
    <property type="entry name" value="MFS general substrate transporter like domains"/>
    <property type="match status" value="1"/>
</dbReference>
<name>A0A3S3NST4_9ACAR</name>
<feature type="transmembrane region" description="Helical" evidence="5">
    <location>
        <begin position="397"/>
        <end position="420"/>
    </location>
</feature>
<dbReference type="InterPro" id="IPR011701">
    <property type="entry name" value="MFS"/>
</dbReference>
<evidence type="ECO:0000313" key="7">
    <source>
        <dbReference type="EMBL" id="RWS05361.1"/>
    </source>
</evidence>
<gene>
    <name evidence="9" type="ORF">B4U79_18239</name>
    <name evidence="8" type="ORF">B4U79_18319</name>
    <name evidence="7" type="ORF">B4U79_18320</name>
</gene>
<dbReference type="EMBL" id="NCKU01004846">
    <property type="protein sequence ID" value="RWS05361.1"/>
    <property type="molecule type" value="Genomic_DNA"/>
</dbReference>
<dbReference type="InterPro" id="IPR049680">
    <property type="entry name" value="FLVCR1-2_SLC49-like"/>
</dbReference>
<feature type="transmembrane region" description="Helical" evidence="5">
    <location>
        <begin position="152"/>
        <end position="175"/>
    </location>
</feature>
<feature type="transmembrane region" description="Helical" evidence="5">
    <location>
        <begin position="313"/>
        <end position="329"/>
    </location>
</feature>
<dbReference type="Proteomes" id="UP000285301">
    <property type="component" value="Unassembled WGS sequence"/>
</dbReference>
<comment type="caution">
    <text evidence="7">The sequence shown here is derived from an EMBL/GenBank/DDBJ whole genome shotgun (WGS) entry which is preliminary data.</text>
</comment>
<dbReference type="EMBL" id="NCKU01003835">
    <property type="protein sequence ID" value="RWS06860.1"/>
    <property type="molecule type" value="Genomic_DNA"/>
</dbReference>
<feature type="transmembrane region" description="Helical" evidence="5">
    <location>
        <begin position="370"/>
        <end position="391"/>
    </location>
</feature>
<evidence type="ECO:0000313" key="8">
    <source>
        <dbReference type="EMBL" id="RWS05363.1"/>
    </source>
</evidence>
<keyword evidence="4 5" id="KW-0472">Membrane</keyword>
<keyword evidence="10" id="KW-1185">Reference proteome</keyword>
<reference evidence="7" key="2">
    <citation type="submission" date="2018-11" db="EMBL/GenBank/DDBJ databases">
        <title>Trombidioid mite genomics.</title>
        <authorList>
            <person name="Dong X."/>
        </authorList>
    </citation>
    <scope>NUCLEOTIDE SEQUENCE</scope>
    <source>
        <strain evidence="7">UoL-WK</strain>
    </source>
</reference>
<keyword evidence="7" id="KW-0675">Receptor</keyword>
<sequence length="436" mass="49267">MYEKINLILLLLNQVLEKMETVEEIPSNNNKINVYKKRFYASIASALVHFYDVTFYEINLLTIIYSLLYVFGLLPINLIVDKYGIRAGIVLSSSFLSVGLILKYLACSPHLYFVALIGQAMVALSTSYTYSCPMHIVPTWFPMNEINRAVSFLMVNIFIGLGIGFIPLPMIIANVKDKTVMAEKMRIFMLTQAGISILLLILIVIFFDDKPKLPPSASQHKANEYRESTSVFSSLKSLFKNRNYLVLMTSAGLINGVYSTLLAILNQMLLSKFPQSQKEVGFIGMLLLISGCFSSPFLGLISKRFALKTLYKLNAIMLLCPLIFFSLLFKWHYVWLFFIATPVLGFFFTCNTTLAMMFASDLTYPYSESISSSVLSAVNQLFGIILTFLGSKFIIEFDAFVCNLAFLFLLMISVLLNCFIGDYKGREANERILSDE</sequence>
<feature type="transmembrane region" description="Helical" evidence="5">
    <location>
        <begin position="87"/>
        <end position="105"/>
    </location>
</feature>
<dbReference type="PANTHER" id="PTHR10924:SF4">
    <property type="entry name" value="GH15861P"/>
    <property type="match status" value="1"/>
</dbReference>
<dbReference type="EMBL" id="NCKU01004844">
    <property type="protein sequence ID" value="RWS05363.1"/>
    <property type="molecule type" value="Genomic_DNA"/>
</dbReference>
<dbReference type="GO" id="GO:0097037">
    <property type="term" value="P:heme export"/>
    <property type="evidence" value="ECO:0007669"/>
    <property type="project" value="TreeGrafter"/>
</dbReference>
<feature type="transmembrane region" description="Helical" evidence="5">
    <location>
        <begin position="335"/>
        <end position="358"/>
    </location>
</feature>
<feature type="domain" description="Major facilitator superfamily (MFS) profile" evidence="6">
    <location>
        <begin position="6"/>
        <end position="425"/>
    </location>
</feature>
<reference evidence="7 10" key="1">
    <citation type="journal article" date="2018" name="Gigascience">
        <title>Genomes of trombidid mites reveal novel predicted allergens and laterally-transferred genes associated with secondary metabolism.</title>
        <authorList>
            <person name="Dong X."/>
            <person name="Chaisiri K."/>
            <person name="Xia D."/>
            <person name="Armstrong S.D."/>
            <person name="Fang Y."/>
            <person name="Donnelly M.J."/>
            <person name="Kadowaki T."/>
            <person name="McGarry J.W."/>
            <person name="Darby A.C."/>
            <person name="Makepeace B.L."/>
        </authorList>
    </citation>
    <scope>NUCLEOTIDE SEQUENCE [LARGE SCALE GENOMIC DNA]</scope>
    <source>
        <strain evidence="7">UoL-WK</strain>
    </source>
</reference>
<organism evidence="7 10">
    <name type="scientific">Dinothrombium tinctorium</name>
    <dbReference type="NCBI Taxonomy" id="1965070"/>
    <lineage>
        <taxon>Eukaryota</taxon>
        <taxon>Metazoa</taxon>
        <taxon>Ecdysozoa</taxon>
        <taxon>Arthropoda</taxon>
        <taxon>Chelicerata</taxon>
        <taxon>Arachnida</taxon>
        <taxon>Acari</taxon>
        <taxon>Acariformes</taxon>
        <taxon>Trombidiformes</taxon>
        <taxon>Prostigmata</taxon>
        <taxon>Anystina</taxon>
        <taxon>Parasitengona</taxon>
        <taxon>Trombidioidea</taxon>
        <taxon>Trombidiidae</taxon>
        <taxon>Dinothrombium</taxon>
    </lineage>
</organism>
<evidence type="ECO:0000256" key="2">
    <source>
        <dbReference type="ARBA" id="ARBA00022692"/>
    </source>
</evidence>
<feature type="transmembrane region" description="Helical" evidence="5">
    <location>
        <begin position="111"/>
        <end position="131"/>
    </location>
</feature>
<accession>A0A3S3NST4</accession>
<dbReference type="SUPFAM" id="SSF103473">
    <property type="entry name" value="MFS general substrate transporter"/>
    <property type="match status" value="1"/>
</dbReference>
<evidence type="ECO:0000259" key="6">
    <source>
        <dbReference type="PROSITE" id="PS50850"/>
    </source>
</evidence>
<feature type="transmembrane region" description="Helical" evidence="5">
    <location>
        <begin position="187"/>
        <end position="207"/>
    </location>
</feature>
<feature type="transmembrane region" description="Helical" evidence="5">
    <location>
        <begin position="244"/>
        <end position="265"/>
    </location>
</feature>
<dbReference type="InterPro" id="IPR020846">
    <property type="entry name" value="MFS_dom"/>
</dbReference>
<evidence type="ECO:0000256" key="1">
    <source>
        <dbReference type="ARBA" id="ARBA00004141"/>
    </source>
</evidence>
<dbReference type="PROSITE" id="PS50850">
    <property type="entry name" value="MFS"/>
    <property type="match status" value="1"/>
</dbReference>
<proteinExistence type="predicted"/>
<evidence type="ECO:0000256" key="4">
    <source>
        <dbReference type="ARBA" id="ARBA00023136"/>
    </source>
</evidence>
<dbReference type="OrthoDB" id="422206at2759"/>
<evidence type="ECO:0000256" key="5">
    <source>
        <dbReference type="SAM" id="Phobius"/>
    </source>
</evidence>
<evidence type="ECO:0000256" key="3">
    <source>
        <dbReference type="ARBA" id="ARBA00022989"/>
    </source>
</evidence>
<dbReference type="GO" id="GO:0015232">
    <property type="term" value="F:heme transmembrane transporter activity"/>
    <property type="evidence" value="ECO:0007669"/>
    <property type="project" value="TreeGrafter"/>
</dbReference>
<dbReference type="GO" id="GO:0016020">
    <property type="term" value="C:membrane"/>
    <property type="evidence" value="ECO:0007669"/>
    <property type="project" value="UniProtKB-SubCell"/>
</dbReference>
<feature type="transmembrane region" description="Helical" evidence="5">
    <location>
        <begin position="280"/>
        <end position="301"/>
    </location>
</feature>
<keyword evidence="2 5" id="KW-0812">Transmembrane</keyword>
<comment type="subcellular location">
    <subcellularLocation>
        <location evidence="1">Membrane</location>
        <topology evidence="1">Multi-pass membrane protein</topology>
    </subcellularLocation>
</comment>
<keyword evidence="3 5" id="KW-1133">Transmembrane helix</keyword>
<feature type="transmembrane region" description="Helical" evidence="5">
    <location>
        <begin position="62"/>
        <end position="80"/>
    </location>
</feature>
<protein>
    <submittedName>
        <fullName evidence="7">Feline leukemia virus subgroup C receptor-related protein 2-like protein</fullName>
    </submittedName>
</protein>
<dbReference type="AlphaFoldDB" id="A0A3S3NST4"/>
<dbReference type="InterPro" id="IPR036259">
    <property type="entry name" value="MFS_trans_sf"/>
</dbReference>